<dbReference type="AlphaFoldDB" id="A0A011AIY8"/>
<accession>A0A011AIY8</accession>
<evidence type="ECO:0000313" key="2">
    <source>
        <dbReference type="Proteomes" id="UP000021053"/>
    </source>
</evidence>
<comment type="caution">
    <text evidence="1">The sequence shown here is derived from an EMBL/GenBank/DDBJ whole genome shotgun (WGS) entry which is preliminary data.</text>
</comment>
<dbReference type="EMBL" id="JFBT01000001">
    <property type="protein sequence ID" value="EXG81986.1"/>
    <property type="molecule type" value="Genomic_DNA"/>
</dbReference>
<dbReference type="HOGENOM" id="CLU_2733247_0_0_11"/>
<dbReference type="RefSeq" id="WP_035851499.1">
    <property type="nucleotide sequence ID" value="NZ_KK073874.1"/>
</dbReference>
<dbReference type="Proteomes" id="UP000021053">
    <property type="component" value="Unassembled WGS sequence"/>
</dbReference>
<evidence type="ECO:0000313" key="1">
    <source>
        <dbReference type="EMBL" id="EXG81986.1"/>
    </source>
</evidence>
<sequence length="71" mass="7647">MVVHPPADSVDATGYLIPPYDTDPGWTVRIWDRGARIDYPLYIPGGAHAAYYATAADAMDAAVNALRIVLS</sequence>
<organism evidence="1 2">
    <name type="scientific">Cryptosporangium arvum DSM 44712</name>
    <dbReference type="NCBI Taxonomy" id="927661"/>
    <lineage>
        <taxon>Bacteria</taxon>
        <taxon>Bacillati</taxon>
        <taxon>Actinomycetota</taxon>
        <taxon>Actinomycetes</taxon>
        <taxon>Cryptosporangiales</taxon>
        <taxon>Cryptosporangiaceae</taxon>
        <taxon>Cryptosporangium</taxon>
    </lineage>
</organism>
<keyword evidence="2" id="KW-1185">Reference proteome</keyword>
<gene>
    <name evidence="1" type="ORF">CryarDRAFT_3113</name>
</gene>
<proteinExistence type="predicted"/>
<name>A0A011AIY8_9ACTN</name>
<reference evidence="1 2" key="1">
    <citation type="submission" date="2013-07" db="EMBL/GenBank/DDBJ databases">
        <authorList>
            <consortium name="DOE Joint Genome Institute"/>
            <person name="Eisen J."/>
            <person name="Huntemann M."/>
            <person name="Han J."/>
            <person name="Chen A."/>
            <person name="Kyrpides N."/>
            <person name="Mavromatis K."/>
            <person name="Markowitz V."/>
            <person name="Palaniappan K."/>
            <person name="Ivanova N."/>
            <person name="Schaumberg A."/>
            <person name="Pati A."/>
            <person name="Liolios K."/>
            <person name="Nordberg H.P."/>
            <person name="Cantor M.N."/>
            <person name="Hua S.X."/>
            <person name="Woyke T."/>
        </authorList>
    </citation>
    <scope>NUCLEOTIDE SEQUENCE [LARGE SCALE GENOMIC DNA]</scope>
    <source>
        <strain evidence="1 2">DSM 44712</strain>
    </source>
</reference>
<dbReference type="OrthoDB" id="3402245at2"/>
<protein>
    <submittedName>
        <fullName evidence="1">Uncharacterized protein</fullName>
    </submittedName>
</protein>